<feature type="transmembrane region" description="Helical" evidence="1">
    <location>
        <begin position="163"/>
        <end position="182"/>
    </location>
</feature>
<dbReference type="RefSeq" id="WP_084577242.1">
    <property type="nucleotide sequence ID" value="NZ_CP155572.1"/>
</dbReference>
<feature type="transmembrane region" description="Helical" evidence="1">
    <location>
        <begin position="121"/>
        <end position="142"/>
    </location>
</feature>
<feature type="transmembrane region" description="Helical" evidence="1">
    <location>
        <begin position="49"/>
        <end position="71"/>
    </location>
</feature>
<keyword evidence="1" id="KW-0812">Transmembrane</keyword>
<keyword evidence="1" id="KW-1133">Transmembrane helix</keyword>
<dbReference type="OrthoDB" id="1683871at2"/>
<evidence type="ECO:0000313" key="4">
    <source>
        <dbReference type="Proteomes" id="UP000192738"/>
    </source>
</evidence>
<dbReference type="Gene3D" id="1.20.144.10">
    <property type="entry name" value="Phosphatidic acid phosphatase type 2/haloperoxidase"/>
    <property type="match status" value="1"/>
</dbReference>
<dbReference type="SMART" id="SM00014">
    <property type="entry name" value="acidPPc"/>
    <property type="match status" value="1"/>
</dbReference>
<gene>
    <name evidence="3" type="ORF">SAMN04488500_11780</name>
</gene>
<dbReference type="Pfam" id="PF01569">
    <property type="entry name" value="PAP2"/>
    <property type="match status" value="1"/>
</dbReference>
<dbReference type="AlphaFoldDB" id="A0A1W2DQD0"/>
<evidence type="ECO:0000259" key="2">
    <source>
        <dbReference type="SMART" id="SM00014"/>
    </source>
</evidence>
<organism evidence="3 4">
    <name type="scientific">Sporomusa malonica</name>
    <dbReference type="NCBI Taxonomy" id="112901"/>
    <lineage>
        <taxon>Bacteria</taxon>
        <taxon>Bacillati</taxon>
        <taxon>Bacillota</taxon>
        <taxon>Negativicutes</taxon>
        <taxon>Selenomonadales</taxon>
        <taxon>Sporomusaceae</taxon>
        <taxon>Sporomusa</taxon>
    </lineage>
</organism>
<reference evidence="3 4" key="1">
    <citation type="submission" date="2017-04" db="EMBL/GenBank/DDBJ databases">
        <authorList>
            <person name="Afonso C.L."/>
            <person name="Miller P.J."/>
            <person name="Scott M.A."/>
            <person name="Spackman E."/>
            <person name="Goraichik I."/>
            <person name="Dimitrov K.M."/>
            <person name="Suarez D.L."/>
            <person name="Swayne D.E."/>
        </authorList>
    </citation>
    <scope>NUCLEOTIDE SEQUENCE [LARGE SCALE GENOMIC DNA]</scope>
    <source>
        <strain evidence="3 4">DSM 5090</strain>
    </source>
</reference>
<accession>A0A1W2DQD0</accession>
<evidence type="ECO:0000256" key="1">
    <source>
        <dbReference type="SAM" id="Phobius"/>
    </source>
</evidence>
<feature type="domain" description="Phosphatidic acid phosphatase type 2/haloperoxidase" evidence="2">
    <location>
        <begin position="78"/>
        <end position="178"/>
    </location>
</feature>
<evidence type="ECO:0000313" key="3">
    <source>
        <dbReference type="EMBL" id="SMC99609.1"/>
    </source>
</evidence>
<dbReference type="CDD" id="cd01610">
    <property type="entry name" value="PAP2_like"/>
    <property type="match status" value="1"/>
</dbReference>
<sequence>MKAGYPALNHKGSFSKALEIAIVVGVITSIVVLTMQRSQNDTIWLVGEFLSSTGNDLFLVFSNLLIIGWAWRKKLMSVIKLTLLLDLSVWIFVQGIKLIQIDPWYLRPNGGTGGFPSGHATHAFAMAFLLTLYFPRLAWLWYACAAGISWSRVETEWHTGFQVIAGIALGTGLVWVLVTRWLTHPDAAMIKLHSPEIQQSRKIQGQQAYVAE</sequence>
<keyword evidence="1" id="KW-0472">Membrane</keyword>
<dbReference type="EMBL" id="FWXI01000017">
    <property type="protein sequence ID" value="SMC99609.1"/>
    <property type="molecule type" value="Genomic_DNA"/>
</dbReference>
<dbReference type="SUPFAM" id="SSF48317">
    <property type="entry name" value="Acid phosphatase/Vanadium-dependent haloperoxidase"/>
    <property type="match status" value="1"/>
</dbReference>
<keyword evidence="4" id="KW-1185">Reference proteome</keyword>
<dbReference type="Proteomes" id="UP000192738">
    <property type="component" value="Unassembled WGS sequence"/>
</dbReference>
<dbReference type="STRING" id="112901.SAMN04488500_11780"/>
<proteinExistence type="predicted"/>
<feature type="transmembrane region" description="Helical" evidence="1">
    <location>
        <begin position="20"/>
        <end position="37"/>
    </location>
</feature>
<dbReference type="InterPro" id="IPR000326">
    <property type="entry name" value="PAP2/HPO"/>
</dbReference>
<name>A0A1W2DQD0_9FIRM</name>
<dbReference type="InterPro" id="IPR036938">
    <property type="entry name" value="PAP2/HPO_sf"/>
</dbReference>
<protein>
    <submittedName>
        <fullName evidence="3">PAP2 superfamily protein</fullName>
    </submittedName>
</protein>